<evidence type="ECO:0000313" key="4">
    <source>
        <dbReference type="Proteomes" id="UP000253529"/>
    </source>
</evidence>
<dbReference type="EMBL" id="QNRK01000036">
    <property type="protein sequence ID" value="RBP05135.1"/>
    <property type="molecule type" value="Genomic_DNA"/>
</dbReference>
<reference evidence="3 4" key="1">
    <citation type="submission" date="2018-06" db="EMBL/GenBank/DDBJ databases">
        <title>Genomic Encyclopedia of Type Strains, Phase IV (KMG-IV): sequencing the most valuable type-strain genomes for metagenomic binning, comparative biology and taxonomic classification.</title>
        <authorList>
            <person name="Goeker M."/>
        </authorList>
    </citation>
    <scope>NUCLEOTIDE SEQUENCE [LARGE SCALE GENOMIC DNA]</scope>
    <source>
        <strain evidence="3 4">DSM 24875</strain>
    </source>
</reference>
<gene>
    <name evidence="3" type="ORF">DFR50_13624</name>
</gene>
<feature type="signal peptide" evidence="2">
    <location>
        <begin position="1"/>
        <end position="23"/>
    </location>
</feature>
<feature type="region of interest" description="Disordered" evidence="1">
    <location>
        <begin position="45"/>
        <end position="74"/>
    </location>
</feature>
<proteinExistence type="predicted"/>
<protein>
    <submittedName>
        <fullName evidence="3">Uncharacterized protein</fullName>
    </submittedName>
</protein>
<keyword evidence="4" id="KW-1185">Reference proteome</keyword>
<evidence type="ECO:0000256" key="1">
    <source>
        <dbReference type="SAM" id="MobiDB-lite"/>
    </source>
</evidence>
<dbReference type="AlphaFoldDB" id="A0A366EUG4"/>
<organism evidence="3 4">
    <name type="scientific">Roseiarcus fermentans</name>
    <dbReference type="NCBI Taxonomy" id="1473586"/>
    <lineage>
        <taxon>Bacteria</taxon>
        <taxon>Pseudomonadati</taxon>
        <taxon>Pseudomonadota</taxon>
        <taxon>Alphaproteobacteria</taxon>
        <taxon>Hyphomicrobiales</taxon>
        <taxon>Roseiarcaceae</taxon>
        <taxon>Roseiarcus</taxon>
    </lineage>
</organism>
<evidence type="ECO:0000256" key="2">
    <source>
        <dbReference type="SAM" id="SignalP"/>
    </source>
</evidence>
<keyword evidence="2" id="KW-0732">Signal</keyword>
<feature type="chain" id="PRO_5016786580" evidence="2">
    <location>
        <begin position="24"/>
        <end position="121"/>
    </location>
</feature>
<evidence type="ECO:0000313" key="3">
    <source>
        <dbReference type="EMBL" id="RBP05135.1"/>
    </source>
</evidence>
<name>A0A366EUG4_9HYPH</name>
<feature type="compositionally biased region" description="Polar residues" evidence="1">
    <location>
        <begin position="57"/>
        <end position="70"/>
    </location>
</feature>
<comment type="caution">
    <text evidence="3">The sequence shown here is derived from an EMBL/GenBank/DDBJ whole genome shotgun (WGS) entry which is preliminary data.</text>
</comment>
<sequence length="121" mass="12849">MTGSVRWFSAALIAGALASAAEAETAPASATPTIHARARHHHKAQVAQQPEGRQITVHKSAQKPTPSWLTLGTDAPVGTGNNYVTSTFDQPTPIQGTFSGWRGQERIIPQYGVPGATLFNF</sequence>
<accession>A0A366EUG4</accession>
<dbReference type="Proteomes" id="UP000253529">
    <property type="component" value="Unassembled WGS sequence"/>
</dbReference>